<dbReference type="GO" id="GO:0043531">
    <property type="term" value="F:ADP binding"/>
    <property type="evidence" value="ECO:0007669"/>
    <property type="project" value="InterPro"/>
</dbReference>
<evidence type="ECO:0000256" key="3">
    <source>
        <dbReference type="ARBA" id="ARBA00022737"/>
    </source>
</evidence>
<dbReference type="PANTHER" id="PTHR33463:SF203">
    <property type="entry name" value="AAA+ ATPASE DOMAIN-CONTAINING PROTEIN"/>
    <property type="match status" value="1"/>
</dbReference>
<dbReference type="KEGG" id="jre:108986889"/>
<dbReference type="Pfam" id="PF23247">
    <property type="entry name" value="LRR_RPS2"/>
    <property type="match status" value="2"/>
</dbReference>
<keyword evidence="2" id="KW-0433">Leucine-rich repeat</keyword>
<dbReference type="InterPro" id="IPR057135">
    <property type="entry name" value="At4g27190-like_LRR"/>
</dbReference>
<keyword evidence="6" id="KW-0067">ATP-binding</keyword>
<keyword evidence="5" id="KW-0611">Plant defense</keyword>
<dbReference type="SUPFAM" id="SSF52540">
    <property type="entry name" value="P-loop containing nucleoside triphosphate hydrolases"/>
    <property type="match status" value="1"/>
</dbReference>
<dbReference type="Proteomes" id="UP000235220">
    <property type="component" value="Chromosome 5"/>
</dbReference>
<dbReference type="GO" id="GO:0006952">
    <property type="term" value="P:defense response"/>
    <property type="evidence" value="ECO:0007669"/>
    <property type="project" value="UniProtKB-KW"/>
</dbReference>
<dbReference type="InterPro" id="IPR055414">
    <property type="entry name" value="LRR_R13L4/SHOC2-like"/>
</dbReference>
<dbReference type="Gramene" id="Jr05_10960_p1">
    <property type="protein sequence ID" value="cds.Jr05_10960_p1"/>
    <property type="gene ID" value="Jr05_10960"/>
</dbReference>
<sequence length="1273" mass="145394">MEKLKEHLQKLRDRRVAVEQSINAAELNQQVTSHEVKSWLTKVEKIISALENDKTNRKCLNGWCPNPKARYSSSRKAKNKAQDIGELLQEGRNYGGVYIDAPPPETGSSSSTEDVKHFKSRTSILNEVLIALRDDKINIIAICGMAGVGKTEMAKEIGRRAKVDHLFDKVVIAEVSQSPNLRVIQSEIAENLGLKFYQESLAGRANALNSIITKTKNVLVILDDIWEPLDLVKVGIPYGDKHKSCKILITSRSEETCNQMKTQIIFPIKPLSEVDAWNLFKRTAGDCIQNGGPFQIAKDVLKECGGLPVAIVIIGNALANKSKEEWTAVLQQLRRSGLENIPVYSKVYSSIKSSYDYLESKEARSCFLLCCLFPEDHNIPIEDLVRYGVGRNLFANIDTIEEARREVHQMVRNLRRSNLLLDGEDEEHVKMHVVVRDVAISIASKDEHCFLVRCDYKMEEWPQNERYEHYAAISLVSKELERHLDGLECPKLELLHMSLSLERPQTFPTNLFSGMKELKILSLHCISSLSLPLSIRVLQNLRVLKLENCSLKDVSAIESLLKLKILSFRGSYIKELPREIQNLSWLKLLDLSECWDLQRIPPGVFSSLSRLEELYMEQSFPCWESPEENGNKINADLFSSQHMMVLDICIPIRLLQKGLYLRNFRIYASERLDRLFELYIKSSMHWKSRYLFENTLALECKASDIAKSPRILLMLQKAEILCLIEIRDLKNNLFELGFQSFPRLKFLEVSKCNMRYLIDVKSDQTRPHAAFPLLESLVLRWTDKLVKICHDRDVLGNLRYLNLYGCTSLKNAFPLSIARDLIQLQRLIIEHCYAMEEIFSGEEKDKKEVPKMIVFPKLYHVELNFLTSLIAFCKGNDPVSEVLESSNVDAQKPSSNQEIENILEVGEEEDAVEIIVFPKFWSFKWPSMHEIYLYECPNLITFGPEIGSTAKPKKINVGLDSKRQDHTGTTSSVKNAPGFLDRCLDCVLCRKKLQGSSSLGGNEPEFQGQILHPPVNKEVDPNGNDRDIQTEIRSLIPSSLINSMQNLQLLEAVKCNSLEAIFELEGLNLEKSSAFIACNNLRELKLRTLPKLKHIWKDGPQEITGFHELRLLVVSECHNLKYLFSPSIAKLLVELEEIEVQECNEMEAILAKARENEKSEVTFPNVHTLSLVRLRKLECFCVEANAFKWPSLTKVKVVGCDKLKMFVPRKVETPPELVRVNTDLRELKFQYMVGDLNDAIREMMIKCEGRSLQSRPADWVTIVTFCHLQGIQS</sequence>
<dbReference type="AlphaFoldDB" id="A0A2I4E757"/>
<dbReference type="OrthoDB" id="3794806at2759"/>
<evidence type="ECO:0000256" key="6">
    <source>
        <dbReference type="ARBA" id="ARBA00022840"/>
    </source>
</evidence>
<dbReference type="PANTHER" id="PTHR33463">
    <property type="entry name" value="NB-ARC DOMAIN-CONTAINING PROTEIN-RELATED"/>
    <property type="match status" value="1"/>
</dbReference>
<evidence type="ECO:0000256" key="2">
    <source>
        <dbReference type="ARBA" id="ARBA00022614"/>
    </source>
</evidence>
<organism evidence="7 8">
    <name type="scientific">Juglans regia</name>
    <name type="common">English walnut</name>
    <dbReference type="NCBI Taxonomy" id="51240"/>
    <lineage>
        <taxon>Eukaryota</taxon>
        <taxon>Viridiplantae</taxon>
        <taxon>Streptophyta</taxon>
        <taxon>Embryophyta</taxon>
        <taxon>Tracheophyta</taxon>
        <taxon>Spermatophyta</taxon>
        <taxon>Magnoliopsida</taxon>
        <taxon>eudicotyledons</taxon>
        <taxon>Gunneridae</taxon>
        <taxon>Pentapetalae</taxon>
        <taxon>rosids</taxon>
        <taxon>fabids</taxon>
        <taxon>Fagales</taxon>
        <taxon>Juglandaceae</taxon>
        <taxon>Juglans</taxon>
    </lineage>
</organism>
<evidence type="ECO:0000256" key="1">
    <source>
        <dbReference type="ARBA" id="ARBA00008894"/>
    </source>
</evidence>
<dbReference type="FunFam" id="3.40.50.300:FF:001091">
    <property type="entry name" value="Probable disease resistance protein At1g61300"/>
    <property type="match status" value="1"/>
</dbReference>
<evidence type="ECO:0000256" key="4">
    <source>
        <dbReference type="ARBA" id="ARBA00022741"/>
    </source>
</evidence>
<dbReference type="SUPFAM" id="SSF52047">
    <property type="entry name" value="RNI-like"/>
    <property type="match status" value="1"/>
</dbReference>
<reference evidence="8" key="1">
    <citation type="submission" date="2025-08" db="UniProtKB">
        <authorList>
            <consortium name="RefSeq"/>
        </authorList>
    </citation>
    <scope>IDENTIFICATION</scope>
    <source>
        <tissue evidence="8">Leaves</tissue>
    </source>
</reference>
<dbReference type="Pfam" id="PF23598">
    <property type="entry name" value="LRR_14"/>
    <property type="match status" value="1"/>
</dbReference>
<dbReference type="Gene3D" id="1.10.10.10">
    <property type="entry name" value="Winged helix-like DNA-binding domain superfamily/Winged helix DNA-binding domain"/>
    <property type="match status" value="1"/>
</dbReference>
<protein>
    <submittedName>
        <fullName evidence="8">Probable disease resistance protein At4g27220</fullName>
    </submittedName>
</protein>
<dbReference type="Gene3D" id="1.10.8.430">
    <property type="entry name" value="Helical domain of apoptotic protease-activating factors"/>
    <property type="match status" value="1"/>
</dbReference>
<dbReference type="InterPro" id="IPR027417">
    <property type="entry name" value="P-loop_NTPase"/>
</dbReference>
<name>A0A2I4E757_JUGRE</name>
<keyword evidence="4" id="KW-0547">Nucleotide-binding</keyword>
<dbReference type="SUPFAM" id="SSF52058">
    <property type="entry name" value="L domain-like"/>
    <property type="match status" value="1"/>
</dbReference>
<dbReference type="GO" id="GO:0005524">
    <property type="term" value="F:ATP binding"/>
    <property type="evidence" value="ECO:0007669"/>
    <property type="project" value="UniProtKB-KW"/>
</dbReference>
<proteinExistence type="inferred from homology"/>
<dbReference type="GeneID" id="108986889"/>
<dbReference type="Pfam" id="PF00931">
    <property type="entry name" value="NB-ARC"/>
    <property type="match status" value="1"/>
</dbReference>
<evidence type="ECO:0000256" key="5">
    <source>
        <dbReference type="ARBA" id="ARBA00022821"/>
    </source>
</evidence>
<dbReference type="PRINTS" id="PR00364">
    <property type="entry name" value="DISEASERSIST"/>
</dbReference>
<dbReference type="InterPro" id="IPR050905">
    <property type="entry name" value="Plant_NBS-LRR"/>
</dbReference>
<comment type="similarity">
    <text evidence="1">Belongs to the disease resistance NB-LRR family.</text>
</comment>
<dbReference type="InterPro" id="IPR003593">
    <property type="entry name" value="AAA+_ATPase"/>
</dbReference>
<dbReference type="InterPro" id="IPR042197">
    <property type="entry name" value="Apaf_helical"/>
</dbReference>
<dbReference type="SMART" id="SM00382">
    <property type="entry name" value="AAA"/>
    <property type="match status" value="1"/>
</dbReference>
<dbReference type="RefSeq" id="XP_018815233.1">
    <property type="nucleotide sequence ID" value="XM_018959688.2"/>
</dbReference>
<dbReference type="InterPro" id="IPR036388">
    <property type="entry name" value="WH-like_DNA-bd_sf"/>
</dbReference>
<dbReference type="Gene3D" id="3.80.10.10">
    <property type="entry name" value="Ribonuclease Inhibitor"/>
    <property type="match status" value="3"/>
</dbReference>
<keyword evidence="7" id="KW-1185">Reference proteome</keyword>
<dbReference type="Gene3D" id="3.40.50.300">
    <property type="entry name" value="P-loop containing nucleotide triphosphate hydrolases"/>
    <property type="match status" value="1"/>
</dbReference>
<dbReference type="InterPro" id="IPR032675">
    <property type="entry name" value="LRR_dom_sf"/>
</dbReference>
<accession>A0A2I4E757</accession>
<evidence type="ECO:0000313" key="7">
    <source>
        <dbReference type="Proteomes" id="UP000235220"/>
    </source>
</evidence>
<dbReference type="InterPro" id="IPR002182">
    <property type="entry name" value="NB-ARC"/>
</dbReference>
<keyword evidence="3" id="KW-0677">Repeat</keyword>
<evidence type="ECO:0000313" key="8">
    <source>
        <dbReference type="RefSeq" id="XP_018815233.1"/>
    </source>
</evidence>
<gene>
    <name evidence="8" type="primary">LOC108986889</name>
</gene>